<dbReference type="EMBL" id="CAACYI010000001">
    <property type="protein sequence ID" value="VFB16594.1"/>
    <property type="molecule type" value="Genomic_DNA"/>
</dbReference>
<dbReference type="RefSeq" id="WP_258182321.1">
    <property type="nucleotide sequence ID" value="NZ_CAACYI010000001.1"/>
</dbReference>
<reference evidence="2 3" key="1">
    <citation type="submission" date="2019-02" db="EMBL/GenBank/DDBJ databases">
        <authorList>
            <consortium name="Pathogen Informatics"/>
        </authorList>
    </citation>
    <scope>NUCLEOTIDE SEQUENCE [LARGE SCALE GENOMIC DNA]</scope>
    <source>
        <strain evidence="2 3">3012STDY7089603</strain>
    </source>
</reference>
<dbReference type="SMART" id="SM00901">
    <property type="entry name" value="FRG"/>
    <property type="match status" value="1"/>
</dbReference>
<proteinExistence type="predicted"/>
<organism evidence="2 3">
    <name type="scientific">Urinicoccus massiliensis</name>
    <dbReference type="NCBI Taxonomy" id="1723382"/>
    <lineage>
        <taxon>Bacteria</taxon>
        <taxon>Bacillati</taxon>
        <taxon>Bacillota</taxon>
        <taxon>Tissierellia</taxon>
        <taxon>Tissierellales</taxon>
        <taxon>Peptoniphilaceae</taxon>
        <taxon>Urinicoccus</taxon>
    </lineage>
</organism>
<feature type="domain" description="FRG" evidence="1">
    <location>
        <begin position="20"/>
        <end position="115"/>
    </location>
</feature>
<evidence type="ECO:0000259" key="1">
    <source>
        <dbReference type="SMART" id="SM00901"/>
    </source>
</evidence>
<dbReference type="Proteomes" id="UP000377798">
    <property type="component" value="Unassembled WGS sequence"/>
</dbReference>
<accession>A0A8H2M552</accession>
<dbReference type="Pfam" id="PF08867">
    <property type="entry name" value="FRG"/>
    <property type="match status" value="1"/>
</dbReference>
<dbReference type="InterPro" id="IPR014966">
    <property type="entry name" value="FRG-dom"/>
</dbReference>
<dbReference type="AlphaFoldDB" id="A0A8H2M552"/>
<protein>
    <submittedName>
        <fullName evidence="2">FRG domain</fullName>
    </submittedName>
</protein>
<gene>
    <name evidence="2" type="ORF">NCTC13150_01144</name>
</gene>
<keyword evidence="3" id="KW-1185">Reference proteome</keyword>
<name>A0A8H2M552_9FIRM</name>
<sequence>MEVLRARSLYDYIKILKEKNLLDAYFRGESRKYINIAASCYRDNFNDSDRSIIDEMIDEYFYEVSAQLSDIEKSNFISYSQHHGLPTNLIDITSSALVALYFSCCDNFENTGYIHIFKKNNFIKFSDEISGRKIQYFYNDLIEQNETKVMFYNKLLEFYKNNRKGFIISLSNNLNMIKVLLKKSKGNVFTSEIIKSVDWYDKGIKEGYIMDRPNELNQKLLQVFLKNKNEELNMWRDIFFQLSKLTNYSFELKVQKLEDYVIIYLTTFIYLLIQRYSNNIYEVPDFPMILYYPNINFDRMTLQSGRFIYQNILYSPLNILNRQENRDYIQKIIPDISIEIENKIEIVKDLDLLGINRKKLFNDPDNIAKYVYKNSKVRKSKFELLEDFYIEEV</sequence>
<evidence type="ECO:0000313" key="3">
    <source>
        <dbReference type="Proteomes" id="UP000377798"/>
    </source>
</evidence>
<evidence type="ECO:0000313" key="2">
    <source>
        <dbReference type="EMBL" id="VFB16594.1"/>
    </source>
</evidence>
<comment type="caution">
    <text evidence="2">The sequence shown here is derived from an EMBL/GenBank/DDBJ whole genome shotgun (WGS) entry which is preliminary data.</text>
</comment>